<name>A0AAW2YVL9_9EUKA</name>
<organism evidence="3 5">
    <name type="scientific">Acrasis kona</name>
    <dbReference type="NCBI Taxonomy" id="1008807"/>
    <lineage>
        <taxon>Eukaryota</taxon>
        <taxon>Discoba</taxon>
        <taxon>Heterolobosea</taxon>
        <taxon>Tetramitia</taxon>
        <taxon>Eutetramitia</taxon>
        <taxon>Acrasidae</taxon>
        <taxon>Acrasis</taxon>
    </lineage>
</organism>
<keyword evidence="5" id="KW-1185">Reference proteome</keyword>
<accession>A0AAW2YVL9</accession>
<dbReference type="GO" id="GO:0016614">
    <property type="term" value="F:oxidoreductase activity, acting on CH-OH group of donors"/>
    <property type="evidence" value="ECO:0007669"/>
    <property type="project" value="UniProtKB-ARBA"/>
</dbReference>
<evidence type="ECO:0000256" key="2">
    <source>
        <dbReference type="ARBA" id="ARBA00023002"/>
    </source>
</evidence>
<evidence type="ECO:0000313" key="5">
    <source>
        <dbReference type="Proteomes" id="UP001431209"/>
    </source>
</evidence>
<sequence>MESVKNVVNAVSDAVVGQRDAKKSDGFAKPKDFASQTQRGEVVGIEAKMNPLPEYEHQEDGYEKYHAANKLVGKKALITGGDSGIGRAVAVMYAMEGADVAIVYLPQEQVDAEVTKKQVEKYGRKCLLLPYDIQIESNCKKAVEETVSGLGGLNILVNNASVMYDTESITDITTEQFDRTIKTNIYGTFWMTKYAVPHLSKGDSIIQTTSQVAYAGPPTLIDYTMTKAAMLGLTRSLSNNLIKKGIRVNSVAPGPVWTPLQPCAMSKEKLDTWHEDSKAPIGRVGQPVELGPAYVFLASSDGSFISGQSIHVNGGTVLNG</sequence>
<reference evidence="3 5" key="1">
    <citation type="submission" date="2024-03" db="EMBL/GenBank/DDBJ databases">
        <title>The Acrasis kona genome and developmental transcriptomes reveal deep origins of eukaryotic multicellular pathways.</title>
        <authorList>
            <person name="Sheikh S."/>
            <person name="Fu C.-J."/>
            <person name="Brown M.W."/>
            <person name="Baldauf S.L."/>
        </authorList>
    </citation>
    <scope>NUCLEOTIDE SEQUENCE [LARGE SCALE GENOMIC DNA]</scope>
    <source>
        <strain evidence="3 5">ATCC MYA-3509</strain>
    </source>
</reference>
<gene>
    <name evidence="4" type="ORF">AKO1_000378</name>
    <name evidence="3" type="ORF">AKO1_002021</name>
</gene>
<comment type="similarity">
    <text evidence="1">Belongs to the short-chain dehydrogenases/reductases (SDR) family.</text>
</comment>
<protein>
    <submittedName>
        <fullName evidence="4">General stress protein YdaD</fullName>
    </submittedName>
    <submittedName>
        <fullName evidence="3">Oxidoreductase</fullName>
    </submittedName>
</protein>
<dbReference type="EMBL" id="JAOPGA020001297">
    <property type="protein sequence ID" value="KAL0487045.1"/>
    <property type="molecule type" value="Genomic_DNA"/>
</dbReference>
<keyword evidence="2" id="KW-0560">Oxidoreductase</keyword>
<dbReference type="InterPro" id="IPR036291">
    <property type="entry name" value="NAD(P)-bd_dom_sf"/>
</dbReference>
<dbReference type="InterPro" id="IPR020904">
    <property type="entry name" value="Sc_DH/Rdtase_CS"/>
</dbReference>
<dbReference type="PRINTS" id="PR00081">
    <property type="entry name" value="GDHRDH"/>
</dbReference>
<comment type="caution">
    <text evidence="3">The sequence shown here is derived from an EMBL/GenBank/DDBJ whole genome shotgun (WGS) entry which is preliminary data.</text>
</comment>
<dbReference type="PRINTS" id="PR00080">
    <property type="entry name" value="SDRFAMILY"/>
</dbReference>
<proteinExistence type="inferred from homology"/>
<dbReference type="PANTHER" id="PTHR48107:SF16">
    <property type="entry name" value="NADPH-DEPENDENT ALDEHYDE REDUCTASE 1, CHLOROPLASTIC"/>
    <property type="match status" value="1"/>
</dbReference>
<dbReference type="PANTHER" id="PTHR48107">
    <property type="entry name" value="NADPH-DEPENDENT ALDEHYDE REDUCTASE-LIKE PROTEIN, CHLOROPLASTIC-RELATED"/>
    <property type="match status" value="1"/>
</dbReference>
<evidence type="ECO:0000313" key="4">
    <source>
        <dbReference type="EMBL" id="KAL0487045.1"/>
    </source>
</evidence>
<evidence type="ECO:0000256" key="1">
    <source>
        <dbReference type="ARBA" id="ARBA00006484"/>
    </source>
</evidence>
<dbReference type="EMBL" id="JAOPGA020000725">
    <property type="protein sequence ID" value="KAL0481033.1"/>
    <property type="molecule type" value="Genomic_DNA"/>
</dbReference>
<dbReference type="SUPFAM" id="SSF51735">
    <property type="entry name" value="NAD(P)-binding Rossmann-fold domains"/>
    <property type="match status" value="1"/>
</dbReference>
<evidence type="ECO:0000313" key="3">
    <source>
        <dbReference type="EMBL" id="KAL0481033.1"/>
    </source>
</evidence>
<dbReference type="Pfam" id="PF13561">
    <property type="entry name" value="adh_short_C2"/>
    <property type="match status" value="1"/>
</dbReference>
<dbReference type="Gene3D" id="3.40.50.720">
    <property type="entry name" value="NAD(P)-binding Rossmann-like Domain"/>
    <property type="match status" value="1"/>
</dbReference>
<dbReference type="Proteomes" id="UP001431209">
    <property type="component" value="Unassembled WGS sequence"/>
</dbReference>
<dbReference type="InterPro" id="IPR002347">
    <property type="entry name" value="SDR_fam"/>
</dbReference>
<dbReference type="PROSITE" id="PS00061">
    <property type="entry name" value="ADH_SHORT"/>
    <property type="match status" value="1"/>
</dbReference>
<dbReference type="AlphaFoldDB" id="A0AAW2YVL9"/>
<dbReference type="FunFam" id="3.40.50.720:FF:000084">
    <property type="entry name" value="Short-chain dehydrogenase reductase"/>
    <property type="match status" value="1"/>
</dbReference>